<proteinExistence type="predicted"/>
<dbReference type="KEGG" id="bgo:BM43_628"/>
<accession>A0AAW3FB77</accession>
<reference evidence="1 2" key="1">
    <citation type="submission" date="2014-04" db="EMBL/GenBank/DDBJ databases">
        <authorList>
            <person name="Bishop-Lilly K.A."/>
            <person name="Broomall S.M."/>
            <person name="Chain P.S."/>
            <person name="Chertkov O."/>
            <person name="Coyne S.R."/>
            <person name="Daligault H.E."/>
            <person name="Davenport K.W."/>
            <person name="Erkkila T."/>
            <person name="Frey K.G."/>
            <person name="Gibbons H.S."/>
            <person name="Gu W."/>
            <person name="Jaissle J."/>
            <person name="Johnson S.L."/>
            <person name="Koroleva G.I."/>
            <person name="Ladner J.T."/>
            <person name="Lo C.-C."/>
            <person name="Minogue T.D."/>
            <person name="Munk C."/>
            <person name="Palacios G.F."/>
            <person name="Redden C.L."/>
            <person name="Rosenzweig C.N."/>
            <person name="Scholz M.B."/>
            <person name="Teshima H."/>
            <person name="Xu Y."/>
        </authorList>
    </citation>
    <scope>NUCLEOTIDE SEQUENCE [LARGE SCALE GENOMIC DNA]</scope>
    <source>
        <strain evidence="2">gladioli</strain>
    </source>
</reference>
<evidence type="ECO:0000313" key="2">
    <source>
        <dbReference type="Proteomes" id="UP000029590"/>
    </source>
</evidence>
<organism evidence="1 2">
    <name type="scientific">Burkholderia gladioli</name>
    <name type="common">Pseudomonas marginata</name>
    <name type="synonym">Phytomonas marginata</name>
    <dbReference type="NCBI Taxonomy" id="28095"/>
    <lineage>
        <taxon>Bacteria</taxon>
        <taxon>Pseudomonadati</taxon>
        <taxon>Pseudomonadota</taxon>
        <taxon>Betaproteobacteria</taxon>
        <taxon>Burkholderiales</taxon>
        <taxon>Burkholderiaceae</taxon>
        <taxon>Burkholderia</taxon>
    </lineage>
</organism>
<protein>
    <submittedName>
        <fullName evidence="1">Uncharacterized protein</fullName>
    </submittedName>
</protein>
<gene>
    <name evidence="1" type="ORF">DM48_5016</name>
</gene>
<sequence length="37" mass="3996">MFHAGQPGYDDDFSPGPLFLYGQRGCLPGKRAGVRIA</sequence>
<dbReference type="Proteomes" id="UP000029590">
    <property type="component" value="Unassembled WGS sequence"/>
</dbReference>
<name>A0AAW3FB77_BURGA</name>
<dbReference type="EMBL" id="JPGG01000015">
    <property type="protein sequence ID" value="KGC17546.1"/>
    <property type="molecule type" value="Genomic_DNA"/>
</dbReference>
<evidence type="ECO:0000313" key="1">
    <source>
        <dbReference type="EMBL" id="KGC17546.1"/>
    </source>
</evidence>
<dbReference type="AlphaFoldDB" id="A0AAW3FB77"/>
<comment type="caution">
    <text evidence="1">The sequence shown here is derived from an EMBL/GenBank/DDBJ whole genome shotgun (WGS) entry which is preliminary data.</text>
</comment>